<dbReference type="GO" id="GO:0009116">
    <property type="term" value="P:nucleoside metabolic process"/>
    <property type="evidence" value="ECO:0007669"/>
    <property type="project" value="InterPro"/>
</dbReference>
<accession>A0A381UGM6</accession>
<evidence type="ECO:0000256" key="5">
    <source>
        <dbReference type="ARBA" id="ARBA00022679"/>
    </source>
</evidence>
<dbReference type="EMBL" id="UINC01006163">
    <property type="protein sequence ID" value="SVA25863.1"/>
    <property type="molecule type" value="Genomic_DNA"/>
</dbReference>
<organism evidence="8">
    <name type="scientific">marine metagenome</name>
    <dbReference type="NCBI Taxonomy" id="408172"/>
    <lineage>
        <taxon>unclassified sequences</taxon>
        <taxon>metagenomes</taxon>
        <taxon>ecological metagenomes</taxon>
    </lineage>
</organism>
<dbReference type="UniPathway" id="UPA00606"/>
<proteinExistence type="inferred from homology"/>
<evidence type="ECO:0000313" key="8">
    <source>
        <dbReference type="EMBL" id="SVA25863.1"/>
    </source>
</evidence>
<reference evidence="8" key="1">
    <citation type="submission" date="2018-05" db="EMBL/GenBank/DDBJ databases">
        <authorList>
            <person name="Lanie J.A."/>
            <person name="Ng W.-L."/>
            <person name="Kazmierczak K.M."/>
            <person name="Andrzejewski T.M."/>
            <person name="Davidsen T.M."/>
            <person name="Wayne K.J."/>
            <person name="Tettelin H."/>
            <person name="Glass J.I."/>
            <person name="Rusch D."/>
            <person name="Podicherti R."/>
            <person name="Tsui H.-C.T."/>
            <person name="Winkler M.E."/>
        </authorList>
    </citation>
    <scope>NUCLEOTIDE SEQUENCE</scope>
</reference>
<evidence type="ECO:0000256" key="6">
    <source>
        <dbReference type="ARBA" id="ARBA00031036"/>
    </source>
</evidence>
<dbReference type="GO" id="GO:0005737">
    <property type="term" value="C:cytoplasm"/>
    <property type="evidence" value="ECO:0007669"/>
    <property type="project" value="TreeGrafter"/>
</dbReference>
<dbReference type="Gene3D" id="3.40.50.1580">
    <property type="entry name" value="Nucleoside phosphorylase domain"/>
    <property type="match status" value="1"/>
</dbReference>
<feature type="domain" description="Nucleoside phosphorylase" evidence="7">
    <location>
        <begin position="29"/>
        <end position="272"/>
    </location>
</feature>
<dbReference type="SUPFAM" id="SSF53167">
    <property type="entry name" value="Purine and uridine phosphorylases"/>
    <property type="match status" value="1"/>
</dbReference>
<evidence type="ECO:0000256" key="2">
    <source>
        <dbReference type="ARBA" id="ARBA00006751"/>
    </source>
</evidence>
<dbReference type="InterPro" id="IPR011268">
    <property type="entry name" value="Purine_phosphorylase"/>
</dbReference>
<protein>
    <recommendedName>
        <fullName evidence="3">purine-nucleoside phosphorylase</fullName>
        <ecNumber evidence="3">2.4.2.1</ecNumber>
    </recommendedName>
    <alternativeName>
        <fullName evidence="6">Inosine-guanosine phosphorylase</fullName>
    </alternativeName>
</protein>
<name>A0A381UGM6_9ZZZZ</name>
<evidence type="ECO:0000259" key="7">
    <source>
        <dbReference type="Pfam" id="PF01048"/>
    </source>
</evidence>
<dbReference type="GO" id="GO:0004731">
    <property type="term" value="F:purine-nucleoside phosphorylase activity"/>
    <property type="evidence" value="ECO:0007669"/>
    <property type="project" value="UniProtKB-EC"/>
</dbReference>
<dbReference type="CDD" id="cd09009">
    <property type="entry name" value="PNP-EcPNPII_like"/>
    <property type="match status" value="1"/>
</dbReference>
<dbReference type="PANTHER" id="PTHR11904:SF9">
    <property type="entry name" value="PURINE NUCLEOSIDE PHOSPHORYLASE-RELATED"/>
    <property type="match status" value="1"/>
</dbReference>
<dbReference type="EC" id="2.4.2.1" evidence="3"/>
<evidence type="ECO:0000256" key="1">
    <source>
        <dbReference type="ARBA" id="ARBA00005058"/>
    </source>
</evidence>
<comment type="pathway">
    <text evidence="1">Purine metabolism; purine nucleoside salvage.</text>
</comment>
<dbReference type="Pfam" id="PF01048">
    <property type="entry name" value="PNP_UDP_1"/>
    <property type="match status" value="1"/>
</dbReference>
<dbReference type="InterPro" id="IPR035994">
    <property type="entry name" value="Nucleoside_phosphorylase_sf"/>
</dbReference>
<keyword evidence="5" id="KW-0808">Transferase</keyword>
<dbReference type="InterPro" id="IPR000845">
    <property type="entry name" value="Nucleoside_phosphorylase_d"/>
</dbReference>
<dbReference type="NCBIfam" id="TIGR01697">
    <property type="entry name" value="PNPH-PUNA-XAPA"/>
    <property type="match status" value="1"/>
</dbReference>
<evidence type="ECO:0000256" key="4">
    <source>
        <dbReference type="ARBA" id="ARBA00022676"/>
    </source>
</evidence>
<dbReference type="NCBIfam" id="NF006054">
    <property type="entry name" value="PRK08202.1"/>
    <property type="match status" value="1"/>
</dbReference>
<gene>
    <name evidence="8" type="ORF">METZ01_LOCUS78717</name>
</gene>
<keyword evidence="4" id="KW-0328">Glycosyltransferase</keyword>
<comment type="similarity">
    <text evidence="2">Belongs to the PNP/MTAP phosphorylase family.</text>
</comment>
<dbReference type="PIRSF" id="PIRSF000477">
    <property type="entry name" value="PurNPase"/>
    <property type="match status" value="1"/>
</dbReference>
<sequence>MSNAPEPFALADEAAAVLADRTGVPSHDVVLVLGSGWAAAADGLGEIVADVPLDELPGFPAPTVLGHRNSALSVRVGDTNALVLGGRVHLYEGHPTATVVHGVRTAIAAGCEVVVLTNAAGGLNPDWPVGQPVLIADQLNLTGASPMAGPAPPPDRPIRFTDLTEAYSSRLRALALDVDPTLPEGIYAGLLGGAFETPAEIRMMAGLGADLVGMSTVLETIAARHLGVEVLGISLVTNAAAGMGDTNLDHEDVLDAAAAAGPRMLALLRGVLERL</sequence>
<evidence type="ECO:0000256" key="3">
    <source>
        <dbReference type="ARBA" id="ARBA00011886"/>
    </source>
</evidence>
<dbReference type="PANTHER" id="PTHR11904">
    <property type="entry name" value="METHYLTHIOADENOSINE/PURINE NUCLEOSIDE PHOSPHORYLASE"/>
    <property type="match status" value="1"/>
</dbReference>
<dbReference type="AlphaFoldDB" id="A0A381UGM6"/>